<feature type="transmembrane region" description="Helical" evidence="1">
    <location>
        <begin position="324"/>
        <end position="341"/>
    </location>
</feature>
<feature type="transmembrane region" description="Helical" evidence="1">
    <location>
        <begin position="287"/>
        <end position="312"/>
    </location>
</feature>
<comment type="caution">
    <text evidence="2">The sequence shown here is derived from an EMBL/GenBank/DDBJ whole genome shotgun (WGS) entry which is preliminary data.</text>
</comment>
<feature type="transmembrane region" description="Helical" evidence="1">
    <location>
        <begin position="235"/>
        <end position="256"/>
    </location>
</feature>
<dbReference type="AlphaFoldDB" id="A0A2M6X0H1"/>
<feature type="transmembrane region" description="Helical" evidence="1">
    <location>
        <begin position="419"/>
        <end position="438"/>
    </location>
</feature>
<reference evidence="3" key="1">
    <citation type="submission" date="2017-09" db="EMBL/GenBank/DDBJ databases">
        <title>Depth-based differentiation of microbial function through sediment-hosted aquifers and enrichment of novel symbionts in the deep terrestrial subsurface.</title>
        <authorList>
            <person name="Probst A.J."/>
            <person name="Ladd B."/>
            <person name="Jarett J.K."/>
            <person name="Geller-Mcgrath D.E."/>
            <person name="Sieber C.M.K."/>
            <person name="Emerson J.B."/>
            <person name="Anantharaman K."/>
            <person name="Thomas B.C."/>
            <person name="Malmstrom R."/>
            <person name="Stieglmeier M."/>
            <person name="Klingl A."/>
            <person name="Woyke T."/>
            <person name="Ryan C.M."/>
            <person name="Banfield J.F."/>
        </authorList>
    </citation>
    <scope>NUCLEOTIDE SEQUENCE [LARGE SCALE GENOMIC DNA]</scope>
</reference>
<accession>A0A2M6X0H1</accession>
<feature type="transmembrane region" description="Helical" evidence="1">
    <location>
        <begin position="52"/>
        <end position="74"/>
    </location>
</feature>
<keyword evidence="1" id="KW-1133">Transmembrane helix</keyword>
<proteinExistence type="predicted"/>
<feature type="transmembrane region" description="Helical" evidence="1">
    <location>
        <begin position="353"/>
        <end position="379"/>
    </location>
</feature>
<feature type="transmembrane region" description="Helical" evidence="1">
    <location>
        <begin position="27"/>
        <end position="45"/>
    </location>
</feature>
<keyword evidence="1" id="KW-0812">Transmembrane</keyword>
<evidence type="ECO:0000256" key="1">
    <source>
        <dbReference type="SAM" id="Phobius"/>
    </source>
</evidence>
<dbReference type="EMBL" id="PEZP01000001">
    <property type="protein sequence ID" value="PIT98563.1"/>
    <property type="molecule type" value="Genomic_DNA"/>
</dbReference>
<name>A0A2M6X0H1_9BACT</name>
<feature type="transmembrane region" description="Helical" evidence="1">
    <location>
        <begin position="263"/>
        <end position="281"/>
    </location>
</feature>
<feature type="transmembrane region" description="Helical" evidence="1">
    <location>
        <begin position="386"/>
        <end position="407"/>
    </location>
</feature>
<organism evidence="2 3">
    <name type="scientific">Candidatus Andersenbacteria bacterium CG10_big_fil_rev_8_21_14_0_10_54_11</name>
    <dbReference type="NCBI Taxonomy" id="1974485"/>
    <lineage>
        <taxon>Bacteria</taxon>
        <taxon>Candidatus Anderseniibacteriota</taxon>
    </lineage>
</organism>
<feature type="transmembrane region" description="Helical" evidence="1">
    <location>
        <begin position="183"/>
        <end position="206"/>
    </location>
</feature>
<evidence type="ECO:0000313" key="3">
    <source>
        <dbReference type="Proteomes" id="UP000230731"/>
    </source>
</evidence>
<gene>
    <name evidence="2" type="ORF">COT71_00090</name>
</gene>
<keyword evidence="1" id="KW-0472">Membrane</keyword>
<evidence type="ECO:0008006" key="4">
    <source>
        <dbReference type="Google" id="ProtNLM"/>
    </source>
</evidence>
<sequence>MNLAVWVLAAASLLASGELFRHRRVSTYLAAAGALFEGHWLLLALVSRWLPLLAQTAVFWAGAAAVGALWLWQIQQWQRPAAGDAVRNVVRREAAVLLVLLPVFVSAWVVVSMNGLQADGSIALRGFYNGDTVTLAALTEKARLTDGAVRANPFAADTELEYPTLVHGALAAFLAAIGWRGPVLFVLPGLTLLHVLIIVPLLFLLWDVYWPEPGDQAAGAASPAWQAWMGVPSRWMVSAGQAALTLFVLMGMWDNFIYPQTHFFLNGLFLMLVCLLLRGFLWLAQPLALILLLSNAVTGTVAAVLAAAAFLLRAVTHGEGKQKRSVFAAAGLLWLLFIPLLGAGESGFGWPQFYYSAAFSFSHTVPILLLLLPGVFLFGERFRLPGLAVGMLLALAAVTFVFSTRAIVAENASRFADHAILLALPLLLPPAIQLAYWLRQRLWHEAAVPDVLLGRRLMAVALGIVLLLPAGVSTASAYDNLLLTAPRIISSDTQQVLAVLAAKAPQGARVAAAPYEPFSVPLLTGRSLIRTDDYWLSPQDELLATLRAAFAGDAASQARIANEADYVLLTAEEQHHWDVRGYEQVASQGDISLYRFR</sequence>
<dbReference type="Proteomes" id="UP000230731">
    <property type="component" value="Unassembled WGS sequence"/>
</dbReference>
<feature type="transmembrane region" description="Helical" evidence="1">
    <location>
        <begin position="94"/>
        <end position="116"/>
    </location>
</feature>
<protein>
    <recommendedName>
        <fullName evidence="4">Glycosyltransferase RgtA/B/C/D-like domain-containing protein</fullName>
    </recommendedName>
</protein>
<feature type="transmembrane region" description="Helical" evidence="1">
    <location>
        <begin position="459"/>
        <end position="478"/>
    </location>
</feature>
<evidence type="ECO:0000313" key="2">
    <source>
        <dbReference type="EMBL" id="PIT98563.1"/>
    </source>
</evidence>